<feature type="transmembrane region" description="Helical" evidence="2">
    <location>
        <begin position="25"/>
        <end position="46"/>
    </location>
</feature>
<feature type="transmembrane region" description="Helical" evidence="2">
    <location>
        <begin position="90"/>
        <end position="112"/>
    </location>
</feature>
<protein>
    <recommendedName>
        <fullName evidence="5">Transmembrane protein</fullName>
    </recommendedName>
</protein>
<reference evidence="3" key="1">
    <citation type="submission" date="2022-07" db="EMBL/GenBank/DDBJ databases">
        <title>Genome Sequence of Physisporinus lineatus.</title>
        <authorList>
            <person name="Buettner E."/>
        </authorList>
    </citation>
    <scope>NUCLEOTIDE SEQUENCE</scope>
    <source>
        <strain evidence="3">VT162</strain>
    </source>
</reference>
<gene>
    <name evidence="3" type="ORF">NLI96_g9809</name>
</gene>
<feature type="transmembrane region" description="Helical" evidence="2">
    <location>
        <begin position="67"/>
        <end position="84"/>
    </location>
</feature>
<organism evidence="3 4">
    <name type="scientific">Meripilus lineatus</name>
    <dbReference type="NCBI Taxonomy" id="2056292"/>
    <lineage>
        <taxon>Eukaryota</taxon>
        <taxon>Fungi</taxon>
        <taxon>Dikarya</taxon>
        <taxon>Basidiomycota</taxon>
        <taxon>Agaricomycotina</taxon>
        <taxon>Agaricomycetes</taxon>
        <taxon>Polyporales</taxon>
        <taxon>Meripilaceae</taxon>
        <taxon>Meripilus</taxon>
    </lineage>
</organism>
<comment type="caution">
    <text evidence="3">The sequence shown here is derived from an EMBL/GenBank/DDBJ whole genome shotgun (WGS) entry which is preliminary data.</text>
</comment>
<evidence type="ECO:0000256" key="1">
    <source>
        <dbReference type="SAM" id="MobiDB-lite"/>
    </source>
</evidence>
<proteinExistence type="predicted"/>
<name>A0AAD5Y9U3_9APHY</name>
<evidence type="ECO:0008006" key="5">
    <source>
        <dbReference type="Google" id="ProtNLM"/>
    </source>
</evidence>
<evidence type="ECO:0000313" key="4">
    <source>
        <dbReference type="Proteomes" id="UP001212997"/>
    </source>
</evidence>
<feature type="region of interest" description="Disordered" evidence="1">
    <location>
        <begin position="193"/>
        <end position="242"/>
    </location>
</feature>
<dbReference type="Proteomes" id="UP001212997">
    <property type="component" value="Unassembled WGS sequence"/>
</dbReference>
<evidence type="ECO:0000313" key="3">
    <source>
        <dbReference type="EMBL" id="KAJ3478364.1"/>
    </source>
</evidence>
<accession>A0AAD5Y9U3</accession>
<keyword evidence="2" id="KW-0472">Membrane</keyword>
<keyword evidence="2" id="KW-1133">Transmembrane helix</keyword>
<keyword evidence="2" id="KW-0812">Transmembrane</keyword>
<dbReference type="AlphaFoldDB" id="A0AAD5Y9U3"/>
<evidence type="ECO:0000256" key="2">
    <source>
        <dbReference type="SAM" id="Phobius"/>
    </source>
</evidence>
<sequence length="242" mass="26906">MTIPVQKMSIELGCVVTWVPPVYKAIWIASLSFQTVLFVLTIVKYIRSINRSLGRQTLLYVFVRDGVWAYFLMFVVLLLNLLMFEINSSPLAPICFKWGLSIVSFTGSHVLLNLRRLITPSKPPRLPHITVSITGSRTSTSSDVVFTPQDEITMFFGESRFTSGDDVCEVGDDDDDESGEFIDEIEIEEVSTRVGGSDLEEGGGVGIDEYEDGVHRDSGVTLRNSSEGSSWSCEDSDRKVDV</sequence>
<keyword evidence="4" id="KW-1185">Reference proteome</keyword>
<dbReference type="EMBL" id="JANAWD010000517">
    <property type="protein sequence ID" value="KAJ3478364.1"/>
    <property type="molecule type" value="Genomic_DNA"/>
</dbReference>